<dbReference type="GO" id="GO:0016757">
    <property type="term" value="F:glycosyltransferase activity"/>
    <property type="evidence" value="ECO:0007669"/>
    <property type="project" value="UniProtKB-KW"/>
</dbReference>
<evidence type="ECO:0000313" key="3">
    <source>
        <dbReference type="Proteomes" id="UP001249959"/>
    </source>
</evidence>
<name>A0ABU3TSS4_9BACT</name>
<reference evidence="2 3" key="1">
    <citation type="submission" date="2023-09" db="EMBL/GenBank/DDBJ databases">
        <title>Aquirufa genomes.</title>
        <authorList>
            <person name="Pitt A."/>
        </authorList>
    </citation>
    <scope>NUCLEOTIDE SEQUENCE [LARGE SCALE GENOMIC DNA]</scope>
    <source>
        <strain evidence="2 3">LEOWEIH-7C</strain>
    </source>
</reference>
<organism evidence="2 3">
    <name type="scientific">Aquirufa regiilacus</name>
    <dbReference type="NCBI Taxonomy" id="3024868"/>
    <lineage>
        <taxon>Bacteria</taxon>
        <taxon>Pseudomonadati</taxon>
        <taxon>Bacteroidota</taxon>
        <taxon>Cytophagia</taxon>
        <taxon>Cytophagales</taxon>
        <taxon>Flectobacillaceae</taxon>
        <taxon>Aquirufa</taxon>
    </lineage>
</organism>
<dbReference type="RefSeq" id="WP_316070615.1">
    <property type="nucleotide sequence ID" value="NZ_JAVNWW010000003.1"/>
</dbReference>
<feature type="domain" description="Polysaccharide pyruvyl transferase" evidence="1">
    <location>
        <begin position="13"/>
        <end position="298"/>
    </location>
</feature>
<dbReference type="InterPro" id="IPR007345">
    <property type="entry name" value="Polysacch_pyruvyl_Trfase"/>
</dbReference>
<dbReference type="EC" id="2.4.-.-" evidence="2"/>
<dbReference type="EMBL" id="JAVNWW010000003">
    <property type="protein sequence ID" value="MDU0808908.1"/>
    <property type="molecule type" value="Genomic_DNA"/>
</dbReference>
<keyword evidence="2" id="KW-0808">Transferase</keyword>
<keyword evidence="3" id="KW-1185">Reference proteome</keyword>
<protein>
    <submittedName>
        <fullName evidence="2">Polysaccharide pyruvyl transferase family protein</fullName>
        <ecNumber evidence="2">2.4.-.-</ecNumber>
    </submittedName>
</protein>
<gene>
    <name evidence="2" type="ORF">PQG45_07660</name>
</gene>
<proteinExistence type="predicted"/>
<keyword evidence="2" id="KW-0328">Glycosyltransferase</keyword>
<sequence>MKIGILTFHRAHNYGAVLQAYALQEVLKELGHDVKFIDHINKEIMGAYKIVNLRQFFIGKGLRFFPELYLLWYRYKRSVFFNLFIKSNLSIDSNIAFDSLEDNYDAIIVGSDQVWNYDLTGGFDEYYWANFKNKNTKIKIVSYAASMEVPNMSEKEKSLIARLLNNFDSIGVREDSLKEHLQPLTSRNINVVADPTLLTDINLWNKIAVRPLSSKPYLLLYQVRNNSKNEVLAKKVAEKLNLEIVYLSARIDTKNSSFCRSASPSEYLGLFKYASFVLCSSFHGTVFSTLFKVPFYSILMGDGKDSRSISLLKSLNLSDRAISYNDEVVYKPIDWSKVDEKRERIKQASINYLSDSLK</sequence>
<evidence type="ECO:0000259" key="1">
    <source>
        <dbReference type="Pfam" id="PF04230"/>
    </source>
</evidence>
<evidence type="ECO:0000313" key="2">
    <source>
        <dbReference type="EMBL" id="MDU0808908.1"/>
    </source>
</evidence>
<accession>A0ABU3TSS4</accession>
<comment type="caution">
    <text evidence="2">The sequence shown here is derived from an EMBL/GenBank/DDBJ whole genome shotgun (WGS) entry which is preliminary data.</text>
</comment>
<dbReference type="Pfam" id="PF04230">
    <property type="entry name" value="PS_pyruv_trans"/>
    <property type="match status" value="1"/>
</dbReference>
<dbReference type="Proteomes" id="UP001249959">
    <property type="component" value="Unassembled WGS sequence"/>
</dbReference>